<dbReference type="GO" id="GO:0016020">
    <property type="term" value="C:membrane"/>
    <property type="evidence" value="ECO:0007669"/>
    <property type="project" value="UniProtKB-SubCell"/>
</dbReference>
<proteinExistence type="inferred from homology"/>
<sequence length="850" mass="91656">MSEASISSFNDDSDPDNTSSSEVWQDAPQTTPQDEESSPHIRFRSNASFMQGARRDPPAIGLREEWDHAHSQALPHRPTMPYSHESEDITDTSLGDRETQPGETGGDSGVERIDQNKPPEDEKKGDEEKEDEKKEPESPEQLSTLQKWRAATRNLRQKASEFGDRLGRPQAEGDDLTSGKYHADWATGGAVPLSDMTDDKHKSVEEKQKHQKGTSSEAHRLVRDLTQDHSQKRRKGRGKPYPHAGNEFKDEENETGADASLRYRSGGGGILSQLIKLQGGQQQGAGGQSQTSTDSSRSTESAPSGAPTPTGKKGKKKPVKWYKKPQNTSTSTLIGGGADSFSGASTPVSSEILSQASKRRDKEGGGAAAVGGDGGGGGGGGGGRNMRLEDEIRVTVHIAEIICRQRYIMQLCKALMLFGAPTHRLEEYMQMTAKVLEVDSQYLYLPGCMLMAFDDPSTRTTEVKLVRVAQGIDLARLSDTHLIYKNVIHDVIGIEEAIQDLDEVIKKKPQYHKVIVVFVYGLATATLGPFAFSARPIDMPIIFINGLLVALMQHVAAPRSVLYSNVFEVTSTVVTSFLARAFGSISTGVVDGKPQYLFCFSAIAQSSIALILPGFLVLCSSLELQSHQIIAGSIRMVYALLFSLFIGYGITVGTTIYGLMDTNAVSDTTCPERGAFKNPYAQRFPLVAIMTVWLLIINQGKWKQLPPMSIIALSGYISNYFSTKKLGSNSQVANTVGAFVIGIMGNAYSRFWHGHAATAILPGILILVPSGLAATGSLISGVQSADEIRHNVGSHGSASSAPGAGLQSSNSVFTLGFGMVQVAIGITIGLFISALVIYPYGKARSGLFSF</sequence>
<accession>A0A0A2KRJ4</accession>
<feature type="transmembrane region" description="Helical" evidence="7">
    <location>
        <begin position="680"/>
        <end position="698"/>
    </location>
</feature>
<dbReference type="PANTHER" id="PTHR31082">
    <property type="entry name" value="PHEROMONE-REGULATED MEMBRANE PROTEIN 10"/>
    <property type="match status" value="1"/>
</dbReference>
<feature type="compositionally biased region" description="Basic and acidic residues" evidence="6">
    <location>
        <begin position="109"/>
        <end position="137"/>
    </location>
</feature>
<feature type="compositionally biased region" description="Basic and acidic residues" evidence="6">
    <location>
        <begin position="197"/>
        <end position="208"/>
    </location>
</feature>
<dbReference type="Pfam" id="PF12821">
    <property type="entry name" value="ThrE_2"/>
    <property type="match status" value="1"/>
</dbReference>
<feature type="compositionally biased region" description="Basic and acidic residues" evidence="6">
    <location>
        <begin position="217"/>
        <end position="230"/>
    </location>
</feature>
<dbReference type="PhylomeDB" id="A0A0A2KRJ4"/>
<feature type="domain" description="Threonine/Serine exporter ThrE" evidence="9">
    <location>
        <begin position="686"/>
        <end position="835"/>
    </location>
</feature>
<feature type="transmembrane region" description="Helical" evidence="7">
    <location>
        <begin position="595"/>
        <end position="618"/>
    </location>
</feature>
<feature type="transmembrane region" description="Helical" evidence="7">
    <location>
        <begin position="760"/>
        <end position="779"/>
    </location>
</feature>
<evidence type="ECO:0000259" key="9">
    <source>
        <dbReference type="Pfam" id="PF12821"/>
    </source>
</evidence>
<feature type="region of interest" description="Disordered" evidence="6">
    <location>
        <begin position="1"/>
        <end position="384"/>
    </location>
</feature>
<protein>
    <recommendedName>
        <fullName evidence="12">Threonine/serine exporter-like N-terminal domain-containing protein</fullName>
    </recommendedName>
</protein>
<feature type="transmembrane region" description="Helical" evidence="7">
    <location>
        <begin position="812"/>
        <end position="838"/>
    </location>
</feature>
<dbReference type="Pfam" id="PF06738">
    <property type="entry name" value="ThrE"/>
    <property type="match status" value="1"/>
</dbReference>
<feature type="transmembrane region" description="Helical" evidence="7">
    <location>
        <begin position="514"/>
        <end position="533"/>
    </location>
</feature>
<evidence type="ECO:0000259" key="8">
    <source>
        <dbReference type="Pfam" id="PF06738"/>
    </source>
</evidence>
<evidence type="ECO:0000256" key="5">
    <source>
        <dbReference type="ARBA" id="ARBA00034125"/>
    </source>
</evidence>
<feature type="compositionally biased region" description="Low complexity" evidence="6">
    <location>
        <begin position="288"/>
        <end position="299"/>
    </location>
</feature>
<dbReference type="GO" id="GO:0022857">
    <property type="term" value="F:transmembrane transporter activity"/>
    <property type="evidence" value="ECO:0007669"/>
    <property type="project" value="InterPro"/>
</dbReference>
<feature type="compositionally biased region" description="Basic residues" evidence="6">
    <location>
        <begin position="312"/>
        <end position="323"/>
    </location>
</feature>
<feature type="compositionally biased region" description="Basic residues" evidence="6">
    <location>
        <begin position="231"/>
        <end position="240"/>
    </location>
</feature>
<feature type="compositionally biased region" description="Gly residues" evidence="6">
    <location>
        <begin position="365"/>
        <end position="384"/>
    </location>
</feature>
<feature type="transmembrane region" description="Helical" evidence="7">
    <location>
        <begin position="638"/>
        <end position="660"/>
    </location>
</feature>
<keyword evidence="4 7" id="KW-0472">Membrane</keyword>
<evidence type="ECO:0000313" key="10">
    <source>
        <dbReference type="EMBL" id="KGO69521.1"/>
    </source>
</evidence>
<dbReference type="OMA" id="WYKKPPN"/>
<evidence type="ECO:0000256" key="3">
    <source>
        <dbReference type="ARBA" id="ARBA00022989"/>
    </source>
</evidence>
<gene>
    <name evidence="10" type="ORF">PITC_014110</name>
</gene>
<dbReference type="OrthoDB" id="413008at2759"/>
<feature type="compositionally biased region" description="Low complexity" evidence="6">
    <location>
        <begin position="271"/>
        <end position="280"/>
    </location>
</feature>
<comment type="similarity">
    <text evidence="5">Belongs to the ThrE exporter (TC 2.A.79) family.</text>
</comment>
<feature type="compositionally biased region" description="Basic and acidic residues" evidence="6">
    <location>
        <begin position="53"/>
        <end position="70"/>
    </location>
</feature>
<keyword evidence="11" id="KW-1185">Reference proteome</keyword>
<dbReference type="PANTHER" id="PTHR31082:SF10">
    <property type="entry name" value="DUF1212 DOMAIN MEMBRANE PROTEIN (AFU_ORTHOLOGUE AFUA_3G01440)"/>
    <property type="match status" value="1"/>
</dbReference>
<comment type="subcellular location">
    <subcellularLocation>
        <location evidence="1">Membrane</location>
        <topology evidence="1">Multi-pass membrane protein</topology>
    </subcellularLocation>
</comment>
<dbReference type="AlphaFoldDB" id="A0A0A2KRJ4"/>
<feature type="compositionally biased region" description="Low complexity" evidence="6">
    <location>
        <begin position="1"/>
        <end position="21"/>
    </location>
</feature>
<dbReference type="STRING" id="40296.A0A0A2KRJ4"/>
<evidence type="ECO:0000256" key="6">
    <source>
        <dbReference type="SAM" id="MobiDB-lite"/>
    </source>
</evidence>
<keyword evidence="3 7" id="KW-1133">Transmembrane helix</keyword>
<dbReference type="Proteomes" id="UP000030104">
    <property type="component" value="Unassembled WGS sequence"/>
</dbReference>
<dbReference type="EMBL" id="JQGA01001137">
    <property type="protein sequence ID" value="KGO69521.1"/>
    <property type="molecule type" value="Genomic_DNA"/>
</dbReference>
<evidence type="ECO:0000256" key="1">
    <source>
        <dbReference type="ARBA" id="ARBA00004141"/>
    </source>
</evidence>
<keyword evidence="2 7" id="KW-0812">Transmembrane</keyword>
<feature type="transmembrane region" description="Helical" evidence="7">
    <location>
        <begin position="539"/>
        <end position="557"/>
    </location>
</feature>
<feature type="compositionally biased region" description="Basic and acidic residues" evidence="6">
    <location>
        <begin position="158"/>
        <end position="167"/>
    </location>
</feature>
<feature type="domain" description="Threonine/serine exporter-like N-terminal" evidence="8">
    <location>
        <begin position="406"/>
        <end position="656"/>
    </location>
</feature>
<evidence type="ECO:0000256" key="2">
    <source>
        <dbReference type="ARBA" id="ARBA00022692"/>
    </source>
</evidence>
<evidence type="ECO:0000256" key="4">
    <source>
        <dbReference type="ARBA" id="ARBA00023136"/>
    </source>
</evidence>
<evidence type="ECO:0000313" key="11">
    <source>
        <dbReference type="Proteomes" id="UP000030104"/>
    </source>
</evidence>
<evidence type="ECO:0008006" key="12">
    <source>
        <dbReference type="Google" id="ProtNLM"/>
    </source>
</evidence>
<reference evidence="10 11" key="1">
    <citation type="journal article" date="2015" name="Mol. Plant Microbe Interact.">
        <title>Genome, transcriptome, and functional analyses of Penicillium expansum provide new insights into secondary metabolism and pathogenicity.</title>
        <authorList>
            <person name="Ballester A.R."/>
            <person name="Marcet-Houben M."/>
            <person name="Levin E."/>
            <person name="Sela N."/>
            <person name="Selma-Lazaro C."/>
            <person name="Carmona L."/>
            <person name="Wisniewski M."/>
            <person name="Droby S."/>
            <person name="Gonzalez-Candelas L."/>
            <person name="Gabaldon T."/>
        </authorList>
    </citation>
    <scope>NUCLEOTIDE SEQUENCE [LARGE SCALE GENOMIC DNA]</scope>
    <source>
        <strain evidence="10 11">PHI-1</strain>
    </source>
</reference>
<comment type="caution">
    <text evidence="10">The sequence shown here is derived from an EMBL/GenBank/DDBJ whole genome shotgun (WGS) entry which is preliminary data.</text>
</comment>
<evidence type="ECO:0000256" key="7">
    <source>
        <dbReference type="SAM" id="Phobius"/>
    </source>
</evidence>
<feature type="compositionally biased region" description="Polar residues" evidence="6">
    <location>
        <begin position="342"/>
        <end position="356"/>
    </location>
</feature>
<organism evidence="10 11">
    <name type="scientific">Penicillium italicum</name>
    <name type="common">Blue mold</name>
    <dbReference type="NCBI Taxonomy" id="40296"/>
    <lineage>
        <taxon>Eukaryota</taxon>
        <taxon>Fungi</taxon>
        <taxon>Dikarya</taxon>
        <taxon>Ascomycota</taxon>
        <taxon>Pezizomycotina</taxon>
        <taxon>Eurotiomycetes</taxon>
        <taxon>Eurotiomycetidae</taxon>
        <taxon>Eurotiales</taxon>
        <taxon>Aspergillaceae</taxon>
        <taxon>Penicillium</taxon>
    </lineage>
</organism>
<name>A0A0A2KRJ4_PENIT</name>
<dbReference type="InterPro" id="IPR010619">
    <property type="entry name" value="ThrE-like_N"/>
</dbReference>
<dbReference type="InterPro" id="IPR051361">
    <property type="entry name" value="ThrE/Ser_Exporter"/>
</dbReference>
<dbReference type="InterPro" id="IPR024528">
    <property type="entry name" value="ThrE_2"/>
</dbReference>
<dbReference type="HOGENOM" id="CLU_007078_2_2_1"/>